<reference evidence="1 2" key="3">
    <citation type="journal article" date="2013" name="Rice">
        <title>Improvement of the Oryza sativa Nipponbare reference genome using next generation sequence and optical map data.</title>
        <authorList>
            <person name="Kawahara Y."/>
            <person name="de la Bastide M."/>
            <person name="Hamilton J.P."/>
            <person name="Kanamori H."/>
            <person name="McCombie W.R."/>
            <person name="Ouyang S."/>
            <person name="Schwartz D.C."/>
            <person name="Tanaka T."/>
            <person name="Wu J."/>
            <person name="Zhou S."/>
            <person name="Childs K.L."/>
            <person name="Davidson R.M."/>
            <person name="Lin H."/>
            <person name="Quesada-Ocampo L."/>
            <person name="Vaillancourt B."/>
            <person name="Sakai H."/>
            <person name="Lee S.S."/>
            <person name="Kim J."/>
            <person name="Numa H."/>
            <person name="Itoh T."/>
            <person name="Buell C.R."/>
            <person name="Matsumoto T."/>
        </authorList>
    </citation>
    <scope>NUCLEOTIDE SEQUENCE [LARGE SCALE GENOMIC DNA]</scope>
    <source>
        <strain evidence="2">cv. Nipponbare</strain>
    </source>
</reference>
<dbReference type="Proteomes" id="UP000059680">
    <property type="component" value="Chromosome 3"/>
</dbReference>
<evidence type="ECO:0000313" key="1">
    <source>
        <dbReference type="EMBL" id="BAS82651.1"/>
    </source>
</evidence>
<dbReference type="PaxDb" id="39947-A0A0P0VTV9"/>
<feature type="non-terminal residue" evidence="1">
    <location>
        <position position="1"/>
    </location>
</feature>
<proteinExistence type="predicted"/>
<evidence type="ECO:0000313" key="2">
    <source>
        <dbReference type="Proteomes" id="UP000059680"/>
    </source>
</evidence>
<protein>
    <submittedName>
        <fullName evidence="1">Os03g0183850 protein</fullName>
    </submittedName>
</protein>
<dbReference type="Gramene" id="Os03t0183850-00">
    <property type="protein sequence ID" value="Os03t0183850-00"/>
    <property type="gene ID" value="Os03g0183850"/>
</dbReference>
<reference evidence="2" key="1">
    <citation type="journal article" date="2005" name="Nature">
        <title>The map-based sequence of the rice genome.</title>
        <authorList>
            <consortium name="International rice genome sequencing project (IRGSP)"/>
            <person name="Matsumoto T."/>
            <person name="Wu J."/>
            <person name="Kanamori H."/>
            <person name="Katayose Y."/>
            <person name="Fujisawa M."/>
            <person name="Namiki N."/>
            <person name="Mizuno H."/>
            <person name="Yamamoto K."/>
            <person name="Antonio B.A."/>
            <person name="Baba T."/>
            <person name="Sakata K."/>
            <person name="Nagamura Y."/>
            <person name="Aoki H."/>
            <person name="Arikawa K."/>
            <person name="Arita K."/>
            <person name="Bito T."/>
            <person name="Chiden Y."/>
            <person name="Fujitsuka N."/>
            <person name="Fukunaka R."/>
            <person name="Hamada M."/>
            <person name="Harada C."/>
            <person name="Hayashi A."/>
            <person name="Hijishita S."/>
            <person name="Honda M."/>
            <person name="Hosokawa S."/>
            <person name="Ichikawa Y."/>
            <person name="Idonuma A."/>
            <person name="Iijima M."/>
            <person name="Ikeda M."/>
            <person name="Ikeno M."/>
            <person name="Ito K."/>
            <person name="Ito S."/>
            <person name="Ito T."/>
            <person name="Ito Y."/>
            <person name="Ito Y."/>
            <person name="Iwabuchi A."/>
            <person name="Kamiya K."/>
            <person name="Karasawa W."/>
            <person name="Kurita K."/>
            <person name="Katagiri S."/>
            <person name="Kikuta A."/>
            <person name="Kobayashi H."/>
            <person name="Kobayashi N."/>
            <person name="Machita K."/>
            <person name="Maehara T."/>
            <person name="Masukawa M."/>
            <person name="Mizubayashi T."/>
            <person name="Mukai Y."/>
            <person name="Nagasaki H."/>
            <person name="Nagata Y."/>
            <person name="Naito S."/>
            <person name="Nakashima M."/>
            <person name="Nakama Y."/>
            <person name="Nakamichi Y."/>
            <person name="Nakamura M."/>
            <person name="Meguro A."/>
            <person name="Negishi M."/>
            <person name="Ohta I."/>
            <person name="Ohta T."/>
            <person name="Okamoto M."/>
            <person name="Ono N."/>
            <person name="Saji S."/>
            <person name="Sakaguchi M."/>
            <person name="Sakai K."/>
            <person name="Shibata M."/>
            <person name="Shimokawa T."/>
            <person name="Song J."/>
            <person name="Takazaki Y."/>
            <person name="Terasawa K."/>
            <person name="Tsugane M."/>
            <person name="Tsuji K."/>
            <person name="Ueda S."/>
            <person name="Waki K."/>
            <person name="Yamagata H."/>
            <person name="Yamamoto M."/>
            <person name="Yamamoto S."/>
            <person name="Yamane H."/>
            <person name="Yoshiki S."/>
            <person name="Yoshihara R."/>
            <person name="Yukawa K."/>
            <person name="Zhong H."/>
            <person name="Yano M."/>
            <person name="Yuan Q."/>
            <person name="Ouyang S."/>
            <person name="Liu J."/>
            <person name="Jones K.M."/>
            <person name="Gansberger K."/>
            <person name="Moffat K."/>
            <person name="Hill J."/>
            <person name="Bera J."/>
            <person name="Fadrosh D."/>
            <person name="Jin S."/>
            <person name="Johri S."/>
            <person name="Kim M."/>
            <person name="Overton L."/>
            <person name="Reardon M."/>
            <person name="Tsitrin T."/>
            <person name="Vuong H."/>
            <person name="Weaver B."/>
            <person name="Ciecko A."/>
            <person name="Tallon L."/>
            <person name="Jackson J."/>
            <person name="Pai G."/>
            <person name="Aken S.V."/>
            <person name="Utterback T."/>
            <person name="Reidmuller S."/>
            <person name="Feldblyum T."/>
            <person name="Hsiao J."/>
            <person name="Zismann V."/>
            <person name="Iobst S."/>
            <person name="de Vazeille A.R."/>
            <person name="Buell C.R."/>
            <person name="Ying K."/>
            <person name="Li Y."/>
            <person name="Lu T."/>
            <person name="Huang Y."/>
            <person name="Zhao Q."/>
            <person name="Feng Q."/>
            <person name="Zhang L."/>
            <person name="Zhu J."/>
            <person name="Weng Q."/>
            <person name="Mu J."/>
            <person name="Lu Y."/>
            <person name="Fan D."/>
            <person name="Liu Y."/>
            <person name="Guan J."/>
            <person name="Zhang Y."/>
            <person name="Yu S."/>
            <person name="Liu X."/>
            <person name="Zhang Y."/>
            <person name="Hong G."/>
            <person name="Han B."/>
            <person name="Choisne N."/>
            <person name="Demange N."/>
            <person name="Orjeda G."/>
            <person name="Samain S."/>
            <person name="Cattolico L."/>
            <person name="Pelletier E."/>
            <person name="Couloux A."/>
            <person name="Segurens B."/>
            <person name="Wincker P."/>
            <person name="D'Hont A."/>
            <person name="Scarpelli C."/>
            <person name="Weissenbach J."/>
            <person name="Salanoubat M."/>
            <person name="Quetier F."/>
            <person name="Yu Y."/>
            <person name="Kim H.R."/>
            <person name="Rambo T."/>
            <person name="Currie J."/>
            <person name="Collura K."/>
            <person name="Luo M."/>
            <person name="Yang T."/>
            <person name="Ammiraju J.S.S."/>
            <person name="Engler F."/>
            <person name="Soderlund C."/>
            <person name="Wing R.A."/>
            <person name="Palmer L.E."/>
            <person name="de la Bastide M."/>
            <person name="Spiegel L."/>
            <person name="Nascimento L."/>
            <person name="Zutavern T."/>
            <person name="O'Shaughnessy A."/>
            <person name="Dike S."/>
            <person name="Dedhia N."/>
            <person name="Preston R."/>
            <person name="Balija V."/>
            <person name="McCombie W.R."/>
            <person name="Chow T."/>
            <person name="Chen H."/>
            <person name="Chung M."/>
            <person name="Chen C."/>
            <person name="Shaw J."/>
            <person name="Wu H."/>
            <person name="Hsiao K."/>
            <person name="Chao Y."/>
            <person name="Chu M."/>
            <person name="Cheng C."/>
            <person name="Hour A."/>
            <person name="Lee P."/>
            <person name="Lin S."/>
            <person name="Lin Y."/>
            <person name="Liou J."/>
            <person name="Liu S."/>
            <person name="Hsing Y."/>
            <person name="Raghuvanshi S."/>
            <person name="Mohanty A."/>
            <person name="Bharti A.K."/>
            <person name="Gaur A."/>
            <person name="Gupta V."/>
            <person name="Kumar D."/>
            <person name="Ravi V."/>
            <person name="Vij S."/>
            <person name="Kapur A."/>
            <person name="Khurana P."/>
            <person name="Khurana P."/>
            <person name="Khurana J.P."/>
            <person name="Tyagi A.K."/>
            <person name="Gaikwad K."/>
            <person name="Singh A."/>
            <person name="Dalal V."/>
            <person name="Srivastava S."/>
            <person name="Dixit A."/>
            <person name="Pal A.K."/>
            <person name="Ghazi I.A."/>
            <person name="Yadav M."/>
            <person name="Pandit A."/>
            <person name="Bhargava A."/>
            <person name="Sureshbabu K."/>
            <person name="Batra K."/>
            <person name="Sharma T.R."/>
            <person name="Mohapatra T."/>
            <person name="Singh N.K."/>
            <person name="Messing J."/>
            <person name="Nelson A.B."/>
            <person name="Fuks G."/>
            <person name="Kavchok S."/>
            <person name="Keizer G."/>
            <person name="Linton E."/>
            <person name="Llaca V."/>
            <person name="Song R."/>
            <person name="Tanyolac B."/>
            <person name="Young S."/>
            <person name="Ho-Il K."/>
            <person name="Hahn J.H."/>
            <person name="Sangsakoo G."/>
            <person name="Vanavichit A."/>
            <person name="de Mattos Luiz.A.T."/>
            <person name="Zimmer P.D."/>
            <person name="Malone G."/>
            <person name="Dellagostin O."/>
            <person name="de Oliveira A.C."/>
            <person name="Bevan M."/>
            <person name="Bancroft I."/>
            <person name="Minx P."/>
            <person name="Cordum H."/>
            <person name="Wilson R."/>
            <person name="Cheng Z."/>
            <person name="Jin W."/>
            <person name="Jiang J."/>
            <person name="Leong S.A."/>
            <person name="Iwama H."/>
            <person name="Gojobori T."/>
            <person name="Itoh T."/>
            <person name="Niimura Y."/>
            <person name="Fujii Y."/>
            <person name="Habara T."/>
            <person name="Sakai H."/>
            <person name="Sato Y."/>
            <person name="Wilson G."/>
            <person name="Kumar K."/>
            <person name="McCouch S."/>
            <person name="Juretic N."/>
            <person name="Hoen D."/>
            <person name="Wright S."/>
            <person name="Bruskiewich R."/>
            <person name="Bureau T."/>
            <person name="Miyao A."/>
            <person name="Hirochika H."/>
            <person name="Nishikawa T."/>
            <person name="Kadowaki K."/>
            <person name="Sugiura M."/>
            <person name="Burr B."/>
            <person name="Sasaki T."/>
        </authorList>
    </citation>
    <scope>NUCLEOTIDE SEQUENCE [LARGE SCALE GENOMIC DNA]</scope>
    <source>
        <strain evidence="2">cv. Nipponbare</strain>
    </source>
</reference>
<name>A0A0P0VTV9_ORYSJ</name>
<reference evidence="1 2" key="2">
    <citation type="journal article" date="2013" name="Plant Cell Physiol.">
        <title>Rice Annotation Project Database (RAP-DB): an integrative and interactive database for rice genomics.</title>
        <authorList>
            <person name="Sakai H."/>
            <person name="Lee S.S."/>
            <person name="Tanaka T."/>
            <person name="Numa H."/>
            <person name="Kim J."/>
            <person name="Kawahara Y."/>
            <person name="Wakimoto H."/>
            <person name="Yang C.C."/>
            <person name="Iwamoto M."/>
            <person name="Abe T."/>
            <person name="Yamada Y."/>
            <person name="Muto A."/>
            <person name="Inokuchi H."/>
            <person name="Ikemura T."/>
            <person name="Matsumoto T."/>
            <person name="Sasaki T."/>
            <person name="Itoh T."/>
        </authorList>
    </citation>
    <scope>NUCLEOTIDE SEQUENCE [LARGE SCALE GENOMIC DNA]</scope>
    <source>
        <strain evidence="2">cv. Nipponbare</strain>
    </source>
</reference>
<dbReference type="EMBL" id="AP014959">
    <property type="protein sequence ID" value="BAS82651.1"/>
    <property type="molecule type" value="Genomic_DNA"/>
</dbReference>
<sequence length="116" mass="12898">MNPWYSYCTPNYRRAPSLAHIAVTDDPEHVIPCHDWPQGSPPLACQPLSCPGEFRLVKSVLRTLTIIRVGVCSDQDLLLGPNAEAAGGAQEQKRQPWRIRSSHLLLLPPHQCSHAL</sequence>
<keyword evidence="2" id="KW-1185">Reference proteome</keyword>
<dbReference type="AlphaFoldDB" id="A0A0P0VTV9"/>
<dbReference type="InParanoid" id="A0A0P0VTV9"/>
<gene>
    <name evidence="1" type="ordered locus">Os03g0183850</name>
    <name evidence="1" type="ORF">OSNPB_030183850</name>
</gene>
<organism evidence="1 2">
    <name type="scientific">Oryza sativa subsp. japonica</name>
    <name type="common">Rice</name>
    <dbReference type="NCBI Taxonomy" id="39947"/>
    <lineage>
        <taxon>Eukaryota</taxon>
        <taxon>Viridiplantae</taxon>
        <taxon>Streptophyta</taxon>
        <taxon>Embryophyta</taxon>
        <taxon>Tracheophyta</taxon>
        <taxon>Spermatophyta</taxon>
        <taxon>Magnoliopsida</taxon>
        <taxon>Liliopsida</taxon>
        <taxon>Poales</taxon>
        <taxon>Poaceae</taxon>
        <taxon>BOP clade</taxon>
        <taxon>Oryzoideae</taxon>
        <taxon>Oryzeae</taxon>
        <taxon>Oryzinae</taxon>
        <taxon>Oryza</taxon>
        <taxon>Oryza sativa</taxon>
    </lineage>
</organism>
<accession>A0A0P0VTV9</accession>